<gene>
    <name evidence="5" type="ORF">ABT57_09120</name>
</gene>
<feature type="chain" id="PRO_5005252550" evidence="3">
    <location>
        <begin position="19"/>
        <end position="202"/>
    </location>
</feature>
<dbReference type="CDD" id="cd03014">
    <property type="entry name" value="PRX_Atyp2cys"/>
    <property type="match status" value="1"/>
</dbReference>
<keyword evidence="1" id="KW-1015">Disulfide bond</keyword>
<evidence type="ECO:0000256" key="3">
    <source>
        <dbReference type="SAM" id="SignalP"/>
    </source>
</evidence>
<dbReference type="InterPro" id="IPR013766">
    <property type="entry name" value="Thioredoxin_domain"/>
</dbReference>
<keyword evidence="2" id="KW-0676">Redox-active center</keyword>
<dbReference type="OrthoDB" id="9781543at2"/>
<dbReference type="InterPro" id="IPR013740">
    <property type="entry name" value="Redoxin"/>
</dbReference>
<dbReference type="InterPro" id="IPR036249">
    <property type="entry name" value="Thioredoxin-like_sf"/>
</dbReference>
<protein>
    <submittedName>
        <fullName evidence="5">Thioredoxin peroxidase</fullName>
    </submittedName>
</protein>
<dbReference type="SUPFAM" id="SSF52833">
    <property type="entry name" value="Thioredoxin-like"/>
    <property type="match status" value="1"/>
</dbReference>
<organism evidence="5 6">
    <name type="scientific">Photobacterium ganghwense</name>
    <dbReference type="NCBI Taxonomy" id="320778"/>
    <lineage>
        <taxon>Bacteria</taxon>
        <taxon>Pseudomonadati</taxon>
        <taxon>Pseudomonadota</taxon>
        <taxon>Gammaproteobacteria</taxon>
        <taxon>Vibrionales</taxon>
        <taxon>Vibrionaceae</taxon>
        <taxon>Photobacterium</taxon>
    </lineage>
</organism>
<evidence type="ECO:0000313" key="5">
    <source>
        <dbReference type="EMBL" id="KLV09835.1"/>
    </source>
</evidence>
<evidence type="ECO:0000256" key="2">
    <source>
        <dbReference type="ARBA" id="ARBA00023284"/>
    </source>
</evidence>
<name>A0A0J1HDW3_9GAMM</name>
<dbReference type="STRING" id="320778.ABT57_09120"/>
<feature type="domain" description="Thioredoxin" evidence="4">
    <location>
        <begin position="50"/>
        <end position="200"/>
    </location>
</feature>
<evidence type="ECO:0000259" key="4">
    <source>
        <dbReference type="PROSITE" id="PS51352"/>
    </source>
</evidence>
<dbReference type="Gene3D" id="3.40.30.10">
    <property type="entry name" value="Glutaredoxin"/>
    <property type="match status" value="1"/>
</dbReference>
<dbReference type="PANTHER" id="PTHR43110:SF1">
    <property type="entry name" value="THIOL PEROXIDASE"/>
    <property type="match status" value="1"/>
</dbReference>
<dbReference type="InterPro" id="IPR002065">
    <property type="entry name" value="TPX"/>
</dbReference>
<keyword evidence="5" id="KW-0560">Oxidoreductase</keyword>
<dbReference type="PANTHER" id="PTHR43110">
    <property type="entry name" value="THIOL PEROXIDASE"/>
    <property type="match status" value="1"/>
</dbReference>
<evidence type="ECO:0000256" key="1">
    <source>
        <dbReference type="ARBA" id="ARBA00023157"/>
    </source>
</evidence>
<sequence length="202" mass="22273">MKKITLVVSLLFSTGAFAQFSTTDTNADFGEHQVVTLEKTNKFKLSGEAIKVGDYMPSIQLVTSELKPFDTSSETSAVKIYSVLTSVDTPVCVQQAIDLDKYVSKNKTDLEGIEFFAISADTPFAQQRFLKEKGLQGITYLSDSSKHQFGLNTGSQIDELGLLTRSIIVTDKSNKVVYTQRVPELTTIPNLKEAVKAAKKYL</sequence>
<dbReference type="GO" id="GO:0008379">
    <property type="term" value="F:thioredoxin peroxidase activity"/>
    <property type="evidence" value="ECO:0007669"/>
    <property type="project" value="InterPro"/>
</dbReference>
<feature type="signal peptide" evidence="3">
    <location>
        <begin position="1"/>
        <end position="18"/>
    </location>
</feature>
<proteinExistence type="predicted"/>
<dbReference type="PATRIC" id="fig|320778.3.peg.1984"/>
<dbReference type="Pfam" id="PF08534">
    <property type="entry name" value="Redoxin"/>
    <property type="match status" value="1"/>
</dbReference>
<keyword evidence="6" id="KW-1185">Reference proteome</keyword>
<accession>A0A0J1HDW3</accession>
<reference evidence="5 6" key="1">
    <citation type="submission" date="2015-05" db="EMBL/GenBank/DDBJ databases">
        <title>Photobacterium galathea sp. nov.</title>
        <authorList>
            <person name="Machado H."/>
            <person name="Gram L."/>
        </authorList>
    </citation>
    <scope>NUCLEOTIDE SEQUENCE [LARGE SCALE GENOMIC DNA]</scope>
    <source>
        <strain evidence="5 6">DSM 22954</strain>
    </source>
</reference>
<comment type="caution">
    <text evidence="5">The sequence shown here is derived from an EMBL/GenBank/DDBJ whole genome shotgun (WGS) entry which is preliminary data.</text>
</comment>
<evidence type="ECO:0000313" key="6">
    <source>
        <dbReference type="Proteomes" id="UP000035909"/>
    </source>
</evidence>
<dbReference type="PROSITE" id="PS51352">
    <property type="entry name" value="THIOREDOXIN_2"/>
    <property type="match status" value="1"/>
</dbReference>
<keyword evidence="5" id="KW-0575">Peroxidase</keyword>
<keyword evidence="3" id="KW-0732">Signal</keyword>
<dbReference type="EMBL" id="LDOU01000007">
    <property type="protein sequence ID" value="KLV09835.1"/>
    <property type="molecule type" value="Genomic_DNA"/>
</dbReference>
<dbReference type="InterPro" id="IPR050455">
    <property type="entry name" value="Tpx_Peroxidase_subfamily"/>
</dbReference>
<dbReference type="Proteomes" id="UP000035909">
    <property type="component" value="Unassembled WGS sequence"/>
</dbReference>
<dbReference type="AlphaFoldDB" id="A0A0J1HDW3"/>
<dbReference type="RefSeq" id="WP_047884924.1">
    <property type="nucleotide sequence ID" value="NZ_CP071326.1"/>
</dbReference>